<evidence type="ECO:0000256" key="1">
    <source>
        <dbReference type="SAM" id="MobiDB-lite"/>
    </source>
</evidence>
<proteinExistence type="predicted"/>
<feature type="region of interest" description="Disordered" evidence="1">
    <location>
        <begin position="1"/>
        <end position="25"/>
    </location>
</feature>
<evidence type="ECO:0000313" key="2">
    <source>
        <dbReference type="EMBL" id="MBC8538707.1"/>
    </source>
</evidence>
<dbReference type="EMBL" id="JACRSS010000003">
    <property type="protein sequence ID" value="MBC8538707.1"/>
    <property type="molecule type" value="Genomic_DNA"/>
</dbReference>
<name>A0A926DJ34_9FIRM</name>
<keyword evidence="3" id="KW-1185">Reference proteome</keyword>
<reference evidence="2" key="1">
    <citation type="submission" date="2020-08" db="EMBL/GenBank/DDBJ databases">
        <title>Genome public.</title>
        <authorList>
            <person name="Liu C."/>
            <person name="Sun Q."/>
        </authorList>
    </citation>
    <scope>NUCLEOTIDE SEQUENCE</scope>
    <source>
        <strain evidence="2">NSJ-63</strain>
    </source>
</reference>
<dbReference type="Proteomes" id="UP000617951">
    <property type="component" value="Unassembled WGS sequence"/>
</dbReference>
<dbReference type="AlphaFoldDB" id="A0A926DJ34"/>
<evidence type="ECO:0000313" key="3">
    <source>
        <dbReference type="Proteomes" id="UP000617951"/>
    </source>
</evidence>
<organism evidence="2 3">
    <name type="scientific">Guopingia tenuis</name>
    <dbReference type="NCBI Taxonomy" id="2763656"/>
    <lineage>
        <taxon>Bacteria</taxon>
        <taxon>Bacillati</taxon>
        <taxon>Bacillota</taxon>
        <taxon>Clostridia</taxon>
        <taxon>Christensenellales</taxon>
        <taxon>Christensenellaceae</taxon>
        <taxon>Guopingia</taxon>
    </lineage>
</organism>
<sequence>MKKEIQTRPLAEEEAQEINGGTGLAEQFSGLPMEELIGGPLRAACDAQEQLARATADFINAVGFDRNDGQRADGKK</sequence>
<accession>A0A926DJ34</accession>
<gene>
    <name evidence="2" type="ORF">H8693_07135</name>
</gene>
<comment type="caution">
    <text evidence="2">The sequence shown here is derived from an EMBL/GenBank/DDBJ whole genome shotgun (WGS) entry which is preliminary data.</text>
</comment>
<dbReference type="Pfam" id="PF11655">
    <property type="entry name" value="DUF2589"/>
    <property type="match status" value="1"/>
</dbReference>
<protein>
    <submittedName>
        <fullName evidence="2">DUF2589 domain-containing protein</fullName>
    </submittedName>
</protein>
<dbReference type="InterPro" id="IPR024510">
    <property type="entry name" value="DUF2589"/>
</dbReference>